<proteinExistence type="predicted"/>
<dbReference type="AlphaFoldDB" id="A0A841R7J7"/>
<dbReference type="CDD" id="cd04301">
    <property type="entry name" value="NAT_SF"/>
    <property type="match status" value="1"/>
</dbReference>
<comment type="caution">
    <text evidence="2">The sequence shown here is derived from an EMBL/GenBank/DDBJ whole genome shotgun (WGS) entry which is preliminary data.</text>
</comment>
<accession>A0A841R7J7</accession>
<dbReference type="Proteomes" id="UP000587760">
    <property type="component" value="Unassembled WGS sequence"/>
</dbReference>
<keyword evidence="2" id="KW-0808">Transferase</keyword>
<dbReference type="SUPFAM" id="SSF55729">
    <property type="entry name" value="Acyl-CoA N-acyltransferases (Nat)"/>
    <property type="match status" value="1"/>
</dbReference>
<evidence type="ECO:0000259" key="1">
    <source>
        <dbReference type="PROSITE" id="PS51186"/>
    </source>
</evidence>
<dbReference type="Pfam" id="PF00583">
    <property type="entry name" value="Acetyltransf_1"/>
    <property type="match status" value="1"/>
</dbReference>
<dbReference type="InterPro" id="IPR016181">
    <property type="entry name" value="Acyl_CoA_acyltransferase"/>
</dbReference>
<dbReference type="GO" id="GO:0016747">
    <property type="term" value="F:acyltransferase activity, transferring groups other than amino-acyl groups"/>
    <property type="evidence" value="ECO:0007669"/>
    <property type="project" value="InterPro"/>
</dbReference>
<evidence type="ECO:0000313" key="2">
    <source>
        <dbReference type="EMBL" id="MBB6479351.1"/>
    </source>
</evidence>
<dbReference type="PROSITE" id="PS51186">
    <property type="entry name" value="GNAT"/>
    <property type="match status" value="1"/>
</dbReference>
<dbReference type="EMBL" id="JACHGJ010000002">
    <property type="protein sequence ID" value="MBB6479351.1"/>
    <property type="molecule type" value="Genomic_DNA"/>
</dbReference>
<protein>
    <submittedName>
        <fullName evidence="2">GNAT superfamily N-acetyltransferase</fullName>
    </submittedName>
</protein>
<gene>
    <name evidence="2" type="ORF">HNR50_001009</name>
</gene>
<dbReference type="Gene3D" id="3.40.630.30">
    <property type="match status" value="1"/>
</dbReference>
<organism evidence="2 3">
    <name type="scientific">Spirochaeta isovalerica</name>
    <dbReference type="NCBI Taxonomy" id="150"/>
    <lineage>
        <taxon>Bacteria</taxon>
        <taxon>Pseudomonadati</taxon>
        <taxon>Spirochaetota</taxon>
        <taxon>Spirochaetia</taxon>
        <taxon>Spirochaetales</taxon>
        <taxon>Spirochaetaceae</taxon>
        <taxon>Spirochaeta</taxon>
    </lineage>
</organism>
<keyword evidence="3" id="KW-1185">Reference proteome</keyword>
<evidence type="ECO:0000313" key="3">
    <source>
        <dbReference type="Proteomes" id="UP000587760"/>
    </source>
</evidence>
<sequence length="167" mass="18618">MVDVIVKNPDECSAEELELFRSFLLCRPDINIQNLEKRIAGAGKLAFAFSEGKPAGISALKRAKKGFRRRLLEAQDPVVFTGLPPVELGWLYVDESFRGQGVGSSLVSALCNEKPRLPVFSLTTADNTSMRRILHSNSFSYHTDIFMPGRNSYCLYFRKGDGDQSIP</sequence>
<dbReference type="InterPro" id="IPR000182">
    <property type="entry name" value="GNAT_dom"/>
</dbReference>
<feature type="domain" description="N-acetyltransferase" evidence="1">
    <location>
        <begin position="4"/>
        <end position="167"/>
    </location>
</feature>
<dbReference type="RefSeq" id="WP_184744520.1">
    <property type="nucleotide sequence ID" value="NZ_JACHGJ010000002.1"/>
</dbReference>
<reference evidence="2 3" key="1">
    <citation type="submission" date="2020-08" db="EMBL/GenBank/DDBJ databases">
        <title>Genomic Encyclopedia of Type Strains, Phase IV (KMG-IV): sequencing the most valuable type-strain genomes for metagenomic binning, comparative biology and taxonomic classification.</title>
        <authorList>
            <person name="Goeker M."/>
        </authorList>
    </citation>
    <scope>NUCLEOTIDE SEQUENCE [LARGE SCALE GENOMIC DNA]</scope>
    <source>
        <strain evidence="2 3">DSM 2461</strain>
    </source>
</reference>
<name>A0A841R7J7_9SPIO</name>